<dbReference type="AlphaFoldDB" id="A0A6M3JJ66"/>
<proteinExistence type="predicted"/>
<keyword evidence="1" id="KW-0472">Membrane</keyword>
<protein>
    <submittedName>
        <fullName evidence="2">Uncharacterized protein</fullName>
    </submittedName>
</protein>
<dbReference type="EMBL" id="MT141698">
    <property type="protein sequence ID" value="QJA69348.1"/>
    <property type="molecule type" value="Genomic_DNA"/>
</dbReference>
<name>A0A6M3JJ66_9ZZZZ</name>
<dbReference type="EMBL" id="MT142578">
    <property type="protein sequence ID" value="QJA85501.1"/>
    <property type="molecule type" value="Genomic_DNA"/>
</dbReference>
<evidence type="ECO:0000313" key="3">
    <source>
        <dbReference type="EMBL" id="QJA85501.1"/>
    </source>
</evidence>
<keyword evidence="1" id="KW-1133">Transmembrane helix</keyword>
<reference evidence="2" key="1">
    <citation type="submission" date="2020-03" db="EMBL/GenBank/DDBJ databases">
        <title>The deep terrestrial virosphere.</title>
        <authorList>
            <person name="Holmfeldt K."/>
            <person name="Nilsson E."/>
            <person name="Simone D."/>
            <person name="Lopez-Fernandez M."/>
            <person name="Wu X."/>
            <person name="de Brujin I."/>
            <person name="Lundin D."/>
            <person name="Andersson A."/>
            <person name="Bertilsson S."/>
            <person name="Dopson M."/>
        </authorList>
    </citation>
    <scope>NUCLEOTIDE SEQUENCE</scope>
    <source>
        <strain evidence="2">MM415A04681</strain>
        <strain evidence="3">MM415B02214</strain>
    </source>
</reference>
<keyword evidence="1" id="KW-0812">Transmembrane</keyword>
<evidence type="ECO:0000256" key="1">
    <source>
        <dbReference type="SAM" id="Phobius"/>
    </source>
</evidence>
<organism evidence="2">
    <name type="scientific">viral metagenome</name>
    <dbReference type="NCBI Taxonomy" id="1070528"/>
    <lineage>
        <taxon>unclassified sequences</taxon>
        <taxon>metagenomes</taxon>
        <taxon>organismal metagenomes</taxon>
    </lineage>
</organism>
<accession>A0A6M3JJ66</accession>
<gene>
    <name evidence="2" type="ORF">MM415A04681_0003</name>
    <name evidence="3" type="ORF">MM415B02214_0012</name>
</gene>
<sequence length="93" mass="10321">MEGKINNLEAMIIVFLLITSLLLSGGTVVVCTTWHLNLKRRVENLESAMKKPRPPSALYMTGDYPQVFAKGGEIVFLDRSDDETLKAIKAAIQ</sequence>
<feature type="transmembrane region" description="Helical" evidence="1">
    <location>
        <begin position="12"/>
        <end position="36"/>
    </location>
</feature>
<evidence type="ECO:0000313" key="2">
    <source>
        <dbReference type="EMBL" id="QJA69348.1"/>
    </source>
</evidence>